<evidence type="ECO:0000256" key="9">
    <source>
        <dbReference type="ARBA" id="ARBA00023306"/>
    </source>
</evidence>
<comment type="function">
    <text evidence="1 11">Acts as a component of the essential kinetochore-associated NDC80 complex, which is required for chromosome segregation and spindle checkpoint activity.</text>
</comment>
<evidence type="ECO:0000313" key="14">
    <source>
        <dbReference type="EMBL" id="KAG0689210.1"/>
    </source>
</evidence>
<keyword evidence="11" id="KW-0539">Nucleus</keyword>
<keyword evidence="10 11" id="KW-0137">Centromere</keyword>
<keyword evidence="9 11" id="KW-0131">Cell cycle</keyword>
<proteinExistence type="inferred from homology"/>
<keyword evidence="4 11" id="KW-0158">Chromosome</keyword>
<keyword evidence="5 11" id="KW-0132">Cell division</keyword>
<comment type="similarity">
    <text evidence="2 11">Belongs to the SPC25 family.</text>
</comment>
<evidence type="ECO:0000256" key="6">
    <source>
        <dbReference type="ARBA" id="ARBA00022776"/>
    </source>
</evidence>
<organism evidence="14 15">
    <name type="scientific">Pichia californica</name>
    <dbReference type="NCBI Taxonomy" id="460514"/>
    <lineage>
        <taxon>Eukaryota</taxon>
        <taxon>Fungi</taxon>
        <taxon>Dikarya</taxon>
        <taxon>Ascomycota</taxon>
        <taxon>Saccharomycotina</taxon>
        <taxon>Pichiomycetes</taxon>
        <taxon>Pichiales</taxon>
        <taxon>Pichiaceae</taxon>
        <taxon>Pichia</taxon>
    </lineage>
</organism>
<comment type="subunit">
    <text evidence="3">Component of the NDC80 complex, which consists of NDC80, NUF2, SPC24 and SPC25.</text>
</comment>
<evidence type="ECO:0000256" key="2">
    <source>
        <dbReference type="ARBA" id="ARBA00006379"/>
    </source>
</evidence>
<evidence type="ECO:0000313" key="15">
    <source>
        <dbReference type="Proteomes" id="UP000697127"/>
    </source>
</evidence>
<evidence type="ECO:0000256" key="4">
    <source>
        <dbReference type="ARBA" id="ARBA00022454"/>
    </source>
</evidence>
<keyword evidence="6 11" id="KW-0498">Mitosis</keyword>
<keyword evidence="8 12" id="KW-0175">Coiled coil</keyword>
<gene>
    <name evidence="14" type="ORF">C6P40_005407</name>
</gene>
<evidence type="ECO:0000256" key="11">
    <source>
        <dbReference type="RuleBase" id="RU367150"/>
    </source>
</evidence>
<feature type="domain" description="Chromosome segregation protein Spc25 C-terminal" evidence="13">
    <location>
        <begin position="175"/>
        <end position="243"/>
    </location>
</feature>
<dbReference type="OrthoDB" id="4056921at2759"/>
<evidence type="ECO:0000256" key="3">
    <source>
        <dbReference type="ARBA" id="ARBA00011562"/>
    </source>
</evidence>
<dbReference type="GO" id="GO:0005634">
    <property type="term" value="C:nucleus"/>
    <property type="evidence" value="ECO:0007669"/>
    <property type="project" value="UniProtKB-SubCell"/>
</dbReference>
<name>A0A9P7BGH4_9ASCO</name>
<keyword evidence="15" id="KW-1185">Reference proteome</keyword>
<dbReference type="Pfam" id="PF08234">
    <property type="entry name" value="Spindle_Spc25"/>
    <property type="match status" value="1"/>
</dbReference>
<evidence type="ECO:0000256" key="10">
    <source>
        <dbReference type="ARBA" id="ARBA00023328"/>
    </source>
</evidence>
<dbReference type="GO" id="GO:0051301">
    <property type="term" value="P:cell division"/>
    <property type="evidence" value="ECO:0007669"/>
    <property type="project" value="UniProtKB-UniRule"/>
</dbReference>
<evidence type="ECO:0000259" key="13">
    <source>
        <dbReference type="Pfam" id="PF08234"/>
    </source>
</evidence>
<dbReference type="GO" id="GO:0031262">
    <property type="term" value="C:Ndc80 complex"/>
    <property type="evidence" value="ECO:0007669"/>
    <property type="project" value="InterPro"/>
</dbReference>
<reference evidence="14" key="1">
    <citation type="submission" date="2020-11" db="EMBL/GenBank/DDBJ databases">
        <title>Kefir isolates.</title>
        <authorList>
            <person name="Marcisauskas S."/>
            <person name="Kim Y."/>
            <person name="Blasche S."/>
        </authorList>
    </citation>
    <scope>NUCLEOTIDE SEQUENCE</scope>
    <source>
        <strain evidence="14">Olga-1</strain>
    </source>
</reference>
<keyword evidence="7 11" id="KW-0995">Kinetochore</keyword>
<evidence type="ECO:0000256" key="12">
    <source>
        <dbReference type="SAM" id="Coils"/>
    </source>
</evidence>
<dbReference type="Proteomes" id="UP000697127">
    <property type="component" value="Unassembled WGS sequence"/>
</dbReference>
<accession>A0A9P7BGH4</accession>
<feature type="coiled-coil region" evidence="12">
    <location>
        <begin position="55"/>
        <end position="121"/>
    </location>
</feature>
<dbReference type="EMBL" id="PUHW01000094">
    <property type="protein sequence ID" value="KAG0689210.1"/>
    <property type="molecule type" value="Genomic_DNA"/>
</dbReference>
<evidence type="ECO:0000256" key="1">
    <source>
        <dbReference type="ARBA" id="ARBA00002772"/>
    </source>
</evidence>
<comment type="subcellular location">
    <subcellularLocation>
        <location evidence="11">Nucleus</location>
    </subcellularLocation>
    <subcellularLocation>
        <location evidence="11">Chromosome</location>
        <location evidence="11">Centromere</location>
        <location evidence="11">Kinetochore</location>
    </subcellularLocation>
</comment>
<comment type="caution">
    <text evidence="14">The sequence shown here is derived from an EMBL/GenBank/DDBJ whole genome shotgun (WGS) entry which is preliminary data.</text>
</comment>
<dbReference type="InterPro" id="IPR013255">
    <property type="entry name" value="Spc25_C"/>
</dbReference>
<evidence type="ECO:0000256" key="7">
    <source>
        <dbReference type="ARBA" id="ARBA00022838"/>
    </source>
</evidence>
<dbReference type="GO" id="GO:0007059">
    <property type="term" value="P:chromosome segregation"/>
    <property type="evidence" value="ECO:0007669"/>
    <property type="project" value="InterPro"/>
</dbReference>
<evidence type="ECO:0000256" key="8">
    <source>
        <dbReference type="ARBA" id="ARBA00023054"/>
    </source>
</evidence>
<dbReference type="Gene3D" id="3.30.457.50">
    <property type="entry name" value="Chromosome segregation protein Spc25"/>
    <property type="match status" value="1"/>
</dbReference>
<evidence type="ECO:0000256" key="5">
    <source>
        <dbReference type="ARBA" id="ARBA00022618"/>
    </source>
</evidence>
<sequence>MQNNMETQVRVNLENLQALKPQIQELKQVVGSYIHSVQDSIIKRRTEYQTKLSQLRSTETQLKLEIEMNKKLREQLLEELSSEMRNRDQSSVKYEEMKIQQEDLEKQRGEFNKQLEEIETLIATKIRQINEERDIMKNQTILVNDKLYQFEQLLGLRIEQSFADDDEIDNDETSEGDMITFIFRNIDPKDFSKEASFVFDPMNVKIISSEPPLPEETFTEAIDIFVKTKEIAYLWKYMRSSFQSLLVSSQ</sequence>
<dbReference type="AlphaFoldDB" id="A0A9P7BGH4"/>
<dbReference type="CDD" id="cd23784">
    <property type="entry name" value="RWD_Spc25"/>
    <property type="match status" value="1"/>
</dbReference>
<protein>
    <recommendedName>
        <fullName evidence="11">Kinetochore protein SPC25</fullName>
    </recommendedName>
</protein>